<organism evidence="7 9">
    <name type="scientific">Xiamenia xianingshaonis</name>
    <dbReference type="NCBI Taxonomy" id="2682776"/>
    <lineage>
        <taxon>Bacteria</taxon>
        <taxon>Bacillati</taxon>
        <taxon>Actinomycetota</taxon>
        <taxon>Coriobacteriia</taxon>
        <taxon>Eggerthellales</taxon>
        <taxon>Eggerthellaceae</taxon>
        <taxon>Xiamenia</taxon>
    </lineage>
</organism>
<dbReference type="EMBL" id="CP072829">
    <property type="protein sequence ID" value="QTU84677.1"/>
    <property type="molecule type" value="Genomic_DNA"/>
</dbReference>
<dbReference type="PRINTS" id="PR00039">
    <property type="entry name" value="HTHLYSR"/>
</dbReference>
<gene>
    <name evidence="6" type="ORF">GMI68_00345</name>
    <name evidence="7" type="ORF">J7S26_01755</name>
</gene>
<reference evidence="7" key="2">
    <citation type="submission" date="2021-04" db="EMBL/GenBank/DDBJ databases">
        <title>Novel species in family Eggerthellaceae.</title>
        <authorList>
            <person name="Zhang G."/>
        </authorList>
    </citation>
    <scope>NUCLEOTIDE SEQUENCE</scope>
    <source>
        <strain evidence="7">Zg-886</strain>
    </source>
</reference>
<reference evidence="6 8" key="1">
    <citation type="submission" date="2019-11" db="EMBL/GenBank/DDBJ databases">
        <title>Eggerthellaceae novel genus isolated from the rectal contents of marmort.</title>
        <authorList>
            <person name="Zhang G."/>
        </authorList>
    </citation>
    <scope>NUCLEOTIDE SEQUENCE [LARGE SCALE GENOMIC DNA]</scope>
    <source>
        <strain evidence="6">Zg-886</strain>
        <strain evidence="8">zg-886</strain>
    </source>
</reference>
<dbReference type="SUPFAM" id="SSF46785">
    <property type="entry name" value="Winged helix' DNA-binding domain"/>
    <property type="match status" value="1"/>
</dbReference>
<keyword evidence="4" id="KW-0804">Transcription</keyword>
<feature type="domain" description="HTH lysR-type" evidence="5">
    <location>
        <begin position="1"/>
        <end position="58"/>
    </location>
</feature>
<dbReference type="FunFam" id="1.10.10.10:FF:000001">
    <property type="entry name" value="LysR family transcriptional regulator"/>
    <property type="match status" value="1"/>
</dbReference>
<dbReference type="Pfam" id="PF03466">
    <property type="entry name" value="LysR_substrate"/>
    <property type="match status" value="1"/>
</dbReference>
<dbReference type="Pfam" id="PF00126">
    <property type="entry name" value="HTH_1"/>
    <property type="match status" value="1"/>
</dbReference>
<name>A0A9E6MQT8_9ACTN</name>
<dbReference type="Proteomes" id="UP000636394">
    <property type="component" value="Unassembled WGS sequence"/>
</dbReference>
<evidence type="ECO:0000313" key="6">
    <source>
        <dbReference type="EMBL" id="NHM13235.1"/>
    </source>
</evidence>
<protein>
    <submittedName>
        <fullName evidence="7">LysR family transcriptional regulator</fullName>
    </submittedName>
</protein>
<evidence type="ECO:0000256" key="3">
    <source>
        <dbReference type="ARBA" id="ARBA00023125"/>
    </source>
</evidence>
<evidence type="ECO:0000256" key="4">
    <source>
        <dbReference type="ARBA" id="ARBA00023163"/>
    </source>
</evidence>
<evidence type="ECO:0000313" key="7">
    <source>
        <dbReference type="EMBL" id="QTU84677.1"/>
    </source>
</evidence>
<dbReference type="GO" id="GO:0003677">
    <property type="term" value="F:DNA binding"/>
    <property type="evidence" value="ECO:0007669"/>
    <property type="project" value="UniProtKB-KW"/>
</dbReference>
<dbReference type="Gene3D" id="1.10.10.10">
    <property type="entry name" value="Winged helix-like DNA-binding domain superfamily/Winged helix DNA-binding domain"/>
    <property type="match status" value="1"/>
</dbReference>
<dbReference type="KEGG" id="ebz:J7S26_01755"/>
<dbReference type="SUPFAM" id="SSF53850">
    <property type="entry name" value="Periplasmic binding protein-like II"/>
    <property type="match status" value="1"/>
</dbReference>
<keyword evidence="3" id="KW-0238">DNA-binding</keyword>
<dbReference type="PANTHER" id="PTHR30346">
    <property type="entry name" value="TRANSCRIPTIONAL DUAL REGULATOR HCAR-RELATED"/>
    <property type="match status" value="1"/>
</dbReference>
<keyword evidence="8" id="KW-1185">Reference proteome</keyword>
<evidence type="ECO:0000256" key="2">
    <source>
        <dbReference type="ARBA" id="ARBA00023015"/>
    </source>
</evidence>
<dbReference type="Proteomes" id="UP000671910">
    <property type="component" value="Chromosome"/>
</dbReference>
<dbReference type="PROSITE" id="PS50931">
    <property type="entry name" value="HTH_LYSR"/>
    <property type="match status" value="1"/>
</dbReference>
<proteinExistence type="inferred from homology"/>
<dbReference type="InterPro" id="IPR005119">
    <property type="entry name" value="LysR_subst-bd"/>
</dbReference>
<keyword evidence="2" id="KW-0805">Transcription regulation</keyword>
<comment type="similarity">
    <text evidence="1">Belongs to the LysR transcriptional regulatory family.</text>
</comment>
<dbReference type="GO" id="GO:0032993">
    <property type="term" value="C:protein-DNA complex"/>
    <property type="evidence" value="ECO:0007669"/>
    <property type="project" value="TreeGrafter"/>
</dbReference>
<dbReference type="PANTHER" id="PTHR30346:SF28">
    <property type="entry name" value="HTH-TYPE TRANSCRIPTIONAL REGULATOR CYNR"/>
    <property type="match status" value="1"/>
</dbReference>
<evidence type="ECO:0000313" key="9">
    <source>
        <dbReference type="Proteomes" id="UP000671910"/>
    </source>
</evidence>
<accession>A0A9E6MQT8</accession>
<sequence length="314" mass="34858">MEFDLLREYIVLSQTLNYTKAAESLHVTQPTLSKHIASLEKELGCALFERDRRRVELTDEGVVFAAAAIQIVDTFDEAHDRIQEMATSDPIRVNGVLNDNAVSAILSIAAMILDEEGHQPVAYGGSNVNDFVQQVLEGETDIAFAYADLDGLESLGLGYIPLTRSRFVAMVPLSSSLAARKNISIDDLRNFRFVKYADNYSICGWANIEQVCHDHGFNPRTRTVLGRNATNYTAISLGVDDVVILQSSMPQLRYLSDFSKVAILPITDDDAAFRLYAIYKQDNHERVRPALDAYAQARKTIISHGKNSPLVESA</sequence>
<evidence type="ECO:0000256" key="1">
    <source>
        <dbReference type="ARBA" id="ARBA00009437"/>
    </source>
</evidence>
<dbReference type="Gene3D" id="3.40.190.290">
    <property type="match status" value="1"/>
</dbReference>
<dbReference type="EMBL" id="WPCR01000001">
    <property type="protein sequence ID" value="NHM13235.1"/>
    <property type="molecule type" value="Genomic_DNA"/>
</dbReference>
<evidence type="ECO:0000259" key="5">
    <source>
        <dbReference type="PROSITE" id="PS50931"/>
    </source>
</evidence>
<dbReference type="InterPro" id="IPR036390">
    <property type="entry name" value="WH_DNA-bd_sf"/>
</dbReference>
<evidence type="ECO:0000313" key="8">
    <source>
        <dbReference type="Proteomes" id="UP000636394"/>
    </source>
</evidence>
<dbReference type="AlphaFoldDB" id="A0A9E6MQT8"/>
<dbReference type="InterPro" id="IPR000847">
    <property type="entry name" value="LysR_HTH_N"/>
</dbReference>
<dbReference type="InterPro" id="IPR036388">
    <property type="entry name" value="WH-like_DNA-bd_sf"/>
</dbReference>
<dbReference type="GO" id="GO:0003700">
    <property type="term" value="F:DNA-binding transcription factor activity"/>
    <property type="evidence" value="ECO:0007669"/>
    <property type="project" value="InterPro"/>
</dbReference>
<dbReference type="RefSeq" id="WP_165059569.1">
    <property type="nucleotide sequence ID" value="NZ_CP072829.1"/>
</dbReference>